<evidence type="ECO:0000256" key="1">
    <source>
        <dbReference type="SAM" id="MobiDB-lite"/>
    </source>
</evidence>
<evidence type="ECO:0000313" key="2">
    <source>
        <dbReference type="EMBL" id="CAK9206647.1"/>
    </source>
</evidence>
<name>A0ABP0TW89_9BRYO</name>
<dbReference type="EMBL" id="OZ019907">
    <property type="protein sequence ID" value="CAK9206647.1"/>
    <property type="molecule type" value="Genomic_DNA"/>
</dbReference>
<keyword evidence="3" id="KW-1185">Reference proteome</keyword>
<feature type="region of interest" description="Disordered" evidence="1">
    <location>
        <begin position="1"/>
        <end position="37"/>
    </location>
</feature>
<proteinExistence type="predicted"/>
<sequence>MESVSNDGSVAPVERKVEHQYMMSEKKVDPDTGETVQEGEVDEVAPAQRGVEHQFLKIDAKISPATEAALKSDNSKKSCG</sequence>
<protein>
    <submittedName>
        <fullName evidence="2">Uncharacterized protein</fullName>
    </submittedName>
</protein>
<accession>A0ABP0TW89</accession>
<reference evidence="2" key="1">
    <citation type="submission" date="2024-02" db="EMBL/GenBank/DDBJ databases">
        <authorList>
            <consortium name="ELIXIR-Norway"/>
            <consortium name="Elixir Norway"/>
        </authorList>
    </citation>
    <scope>NUCLEOTIDE SEQUENCE</scope>
</reference>
<organism evidence="2 3">
    <name type="scientific">Sphagnum troendelagicum</name>
    <dbReference type="NCBI Taxonomy" id="128251"/>
    <lineage>
        <taxon>Eukaryota</taxon>
        <taxon>Viridiplantae</taxon>
        <taxon>Streptophyta</taxon>
        <taxon>Embryophyta</taxon>
        <taxon>Bryophyta</taxon>
        <taxon>Sphagnophytina</taxon>
        <taxon>Sphagnopsida</taxon>
        <taxon>Sphagnales</taxon>
        <taxon>Sphagnaceae</taxon>
        <taxon>Sphagnum</taxon>
    </lineage>
</organism>
<evidence type="ECO:0000313" key="3">
    <source>
        <dbReference type="Proteomes" id="UP001497512"/>
    </source>
</evidence>
<dbReference type="Proteomes" id="UP001497512">
    <property type="component" value="Chromosome 15"/>
</dbReference>
<feature type="compositionally biased region" description="Basic and acidic residues" evidence="1">
    <location>
        <begin position="13"/>
        <end position="30"/>
    </location>
</feature>
<gene>
    <name evidence="2" type="ORF">CSSPTR1EN2_LOCUS8453</name>
</gene>